<dbReference type="SMART" id="SM00640">
    <property type="entry name" value="Glyco_32"/>
    <property type="match status" value="1"/>
</dbReference>
<sequence length="522" mass="59061">MSLLTANRPLAHLTPPSGWMSDPNGLWYDAKEGLWHCYYQYNPLNAVWDIPIYWGHAVSSCGMKWEHMGIAIKPRTDRAGVFSGSAVVDYNNSSGFFSDAVDPRQRVVALWTRNTNGNQSQMVSYSLDGGYTFEEYANNPVLDIGASNFRDPKVIWHEETRRWIMVVAMSQKFEILIYSSTNLTDWKYESSFAHQGCKGYQYECPALAKIPLLNAEGEEIKSPPESNWVMFVSISPGAPQGGSATQYFIGDFNGTTFTPTTPQARFMDWGRDFYAFQPSFNSPNGKDVLGLAWACNWQYALQVPTDNWKSSLTLMRQFHLQKHNTTQEYSELALYSSPVWNTDKLERGIMHHWDGIEVESNSVSIFNMTSGAKGLLEFSMEWSVNTAEVSKADFADLSLYFKGAMSEVEYLRLGFEANAGSFFIERDHSRINFVHENPFFTSKVAVDLSPYSISNGVATYKVRGIIDRNVIELFFNDGAMAATTTFFVSNENYIGWLEVRSSVNKVYKITDISAQQLNTITD</sequence>
<dbReference type="Gene3D" id="2.60.120.560">
    <property type="entry name" value="Exo-inulinase, domain 1"/>
    <property type="match status" value="1"/>
</dbReference>
<dbReference type="PANTHER" id="PTHR42800:SF4">
    <property type="entry name" value="INVERTASE 2"/>
    <property type="match status" value="1"/>
</dbReference>
<dbReference type="EMBL" id="HG316464">
    <property type="protein sequence ID" value="CDF91423.1"/>
    <property type="molecule type" value="Genomic_DNA"/>
</dbReference>
<feature type="domain" description="Glycosyl hydrolase family 32 C-terminal" evidence="8">
    <location>
        <begin position="373"/>
        <end position="495"/>
    </location>
</feature>
<evidence type="ECO:0000256" key="5">
    <source>
        <dbReference type="ARBA" id="ARBA00023295"/>
    </source>
</evidence>
<evidence type="ECO:0000313" key="10">
    <source>
        <dbReference type="Proteomes" id="UP000019375"/>
    </source>
</evidence>
<keyword evidence="3 6" id="KW-0378">Hydrolase</keyword>
<dbReference type="InterPro" id="IPR001362">
    <property type="entry name" value="Glyco_hydro_32"/>
</dbReference>
<dbReference type="Proteomes" id="UP000019375">
    <property type="component" value="Unassembled WGS sequence"/>
</dbReference>
<organism evidence="9 10">
    <name type="scientific">Zygosaccharomyces bailii (strain CLIB 213 / ATCC 58445 / CBS 680 / BCRC 21525 / NBRC 1098 / NCYC 1416 / NRRL Y-2227)</name>
    <dbReference type="NCBI Taxonomy" id="1333698"/>
    <lineage>
        <taxon>Eukaryota</taxon>
        <taxon>Fungi</taxon>
        <taxon>Dikarya</taxon>
        <taxon>Ascomycota</taxon>
        <taxon>Saccharomycotina</taxon>
        <taxon>Saccharomycetes</taxon>
        <taxon>Saccharomycetales</taxon>
        <taxon>Saccharomycetaceae</taxon>
        <taxon>Zygosaccharomyces</taxon>
    </lineage>
</organism>
<dbReference type="OrthoDB" id="202537at2759"/>
<dbReference type="GO" id="GO:0004575">
    <property type="term" value="F:sucrose alpha-glucosidase activity"/>
    <property type="evidence" value="ECO:0007669"/>
    <property type="project" value="TreeGrafter"/>
</dbReference>
<name>A0A8J2XAQ6_ZYGB2</name>
<keyword evidence="2" id="KW-0732">Signal</keyword>
<dbReference type="InterPro" id="IPR013320">
    <property type="entry name" value="ConA-like_dom_sf"/>
</dbReference>
<evidence type="ECO:0000256" key="1">
    <source>
        <dbReference type="ARBA" id="ARBA00009902"/>
    </source>
</evidence>
<dbReference type="GO" id="GO:0005987">
    <property type="term" value="P:sucrose catabolic process"/>
    <property type="evidence" value="ECO:0007669"/>
    <property type="project" value="TreeGrafter"/>
</dbReference>
<gene>
    <name evidence="9" type="ORF">BN860_02520g</name>
</gene>
<keyword evidence="10" id="KW-1185">Reference proteome</keyword>
<evidence type="ECO:0000313" key="9">
    <source>
        <dbReference type="EMBL" id="CDF91423.1"/>
    </source>
</evidence>
<dbReference type="CDD" id="cd18622">
    <property type="entry name" value="GH32_Inu-like"/>
    <property type="match status" value="1"/>
</dbReference>
<evidence type="ECO:0000259" key="7">
    <source>
        <dbReference type="Pfam" id="PF00251"/>
    </source>
</evidence>
<accession>A0A8J2XAQ6</accession>
<keyword evidence="4" id="KW-0325">Glycoprotein</keyword>
<dbReference type="SUPFAM" id="SSF49899">
    <property type="entry name" value="Concanavalin A-like lectins/glucanases"/>
    <property type="match status" value="1"/>
</dbReference>
<evidence type="ECO:0000256" key="4">
    <source>
        <dbReference type="ARBA" id="ARBA00023180"/>
    </source>
</evidence>
<dbReference type="PANTHER" id="PTHR42800">
    <property type="entry name" value="EXOINULINASE INUD (AFU_ORTHOLOGUE AFUA_5G00480)"/>
    <property type="match status" value="1"/>
</dbReference>
<dbReference type="Pfam" id="PF08244">
    <property type="entry name" value="Glyco_hydro_32C"/>
    <property type="match status" value="1"/>
</dbReference>
<dbReference type="InterPro" id="IPR013148">
    <property type="entry name" value="Glyco_hydro_32_N"/>
</dbReference>
<feature type="domain" description="Glycosyl hydrolase family 32 N-terminal" evidence="7">
    <location>
        <begin position="12"/>
        <end position="324"/>
    </location>
</feature>
<proteinExistence type="inferred from homology"/>
<evidence type="ECO:0000259" key="8">
    <source>
        <dbReference type="Pfam" id="PF08244"/>
    </source>
</evidence>
<dbReference type="GO" id="GO:0000324">
    <property type="term" value="C:fungal-type vacuole"/>
    <property type="evidence" value="ECO:0007669"/>
    <property type="project" value="TreeGrafter"/>
</dbReference>
<dbReference type="Pfam" id="PF00251">
    <property type="entry name" value="Glyco_hydro_32N"/>
    <property type="match status" value="1"/>
</dbReference>
<protein>
    <submittedName>
        <fullName evidence="9">ZYBA0S11-02520g1_1</fullName>
    </submittedName>
</protein>
<evidence type="ECO:0000256" key="6">
    <source>
        <dbReference type="RuleBase" id="RU362110"/>
    </source>
</evidence>
<comment type="similarity">
    <text evidence="1 6">Belongs to the glycosyl hydrolase 32 family.</text>
</comment>
<reference evidence="10" key="1">
    <citation type="journal article" date="2013" name="Genome Announc.">
        <title>Genome sequence of the food spoilage yeast Zygosaccharomyces bailii CLIB 213(T).</title>
        <authorList>
            <person name="Galeote V."/>
            <person name="Bigey F."/>
            <person name="Devillers H."/>
            <person name="Neuveglise C."/>
            <person name="Dequin S."/>
        </authorList>
    </citation>
    <scope>NUCLEOTIDE SEQUENCE [LARGE SCALE GENOMIC DNA]</scope>
    <source>
        <strain evidence="10">CLIB 213 / ATCC 58445 / CBS 680 / CCRC 21525 / NBRC 1098 / NCYC 1416 / NRRL Y-2227</strain>
    </source>
</reference>
<dbReference type="Gene3D" id="2.115.10.20">
    <property type="entry name" value="Glycosyl hydrolase domain, family 43"/>
    <property type="match status" value="1"/>
</dbReference>
<dbReference type="AlphaFoldDB" id="A0A8J2XAQ6"/>
<evidence type="ECO:0000256" key="2">
    <source>
        <dbReference type="ARBA" id="ARBA00022729"/>
    </source>
</evidence>
<dbReference type="InterPro" id="IPR023296">
    <property type="entry name" value="Glyco_hydro_beta-prop_sf"/>
</dbReference>
<dbReference type="SUPFAM" id="SSF75005">
    <property type="entry name" value="Arabinanase/levansucrase/invertase"/>
    <property type="match status" value="1"/>
</dbReference>
<dbReference type="InterPro" id="IPR013189">
    <property type="entry name" value="Glyco_hydro_32_C"/>
</dbReference>
<keyword evidence="5 6" id="KW-0326">Glycosidase</keyword>
<evidence type="ECO:0000256" key="3">
    <source>
        <dbReference type="ARBA" id="ARBA00022801"/>
    </source>
</evidence>